<dbReference type="FunFam" id="1.20.5.340:FF:000022">
    <property type="entry name" value="Rabaptin, RAB GTPase-binding effector protein 1"/>
    <property type="match status" value="1"/>
</dbReference>
<dbReference type="GeneTree" id="ENSGT00530000063743"/>
<keyword evidence="6" id="KW-0597">Phosphoprotein</keyword>
<feature type="domain" description="Rabaptin coiled-coil" evidence="13">
    <location>
        <begin position="13"/>
        <end position="474"/>
    </location>
</feature>
<feature type="domain" description="Rabaptin GTPase-Rab5 binding" evidence="14">
    <location>
        <begin position="741"/>
        <end position="785"/>
    </location>
</feature>
<dbReference type="GO" id="GO:0005096">
    <property type="term" value="F:GTPase activator activity"/>
    <property type="evidence" value="ECO:0007669"/>
    <property type="project" value="InterPro"/>
</dbReference>
<sequence>MAEQASGPPLSSQHDEVLQQRVAALEQERNEFIKLKHQLEAEFNQKRAKFKELYVSKEEELKRQNVVLEGAQVELSCVLDQLSHARTEVETIKTVATLSENTKQEAVDQVRSQWQEEVASLQAIMKESVCEYEVQFHHRLEQERAQWNQYREAVERELGELRRRLTEGQEEENLEDEMKKAQEDAEKLRSVVMPMEHEIAALKARLTKAEDRVRELEASKVKELNHVLEAEKSCRTDLEMYVAVLNTQKSVLQEDAEKLRKELHDVCHKLELERQQHNQLKHTWQRANDQFLESQRLLMRDMQRIESVLSSEQLRQVEEMKKKDQEEDEEDEEERLKQVKGLQEEDPHANHSAHGSMHSLDTDVVTGGPMDPYKENLRRVQSTDSLGSSLSVQQGLGGHNHKAKSASHLDESDFGPLVGADCSVTDTSFGETSSISSMKLTGSHFLLTKDQEKAIKAMTPEQEETASLLSSISQAPDTAFLSPAGYRLVSDSEWNLLQQEVKNAGRKLGRRCDMCSNYEKQLQSIQGQEAETRDQVKKLQVMLRQANDQLERTMTEKQNLEDSVKLGNEETAAKVSAFMQRVQESELLLSTLQQAFSDAKGNTQDQMAVLVKSREQVADELSRLQRDNESLQGKHRLHVELQQQEDFQMPNTVQVREAQTTAFKLNISGKELHGLVVQHREDLVALRTAADHMEEKLKAEILFLKDQNQAEQCLKENLEETLQLEIEGCKEEIGESQPSKSQVFDEKDKALRLQTELDVSEQVQKDFVKLSQTLQVQLERIRQAESLDRIKVILNDTDLTDINHLPDT</sequence>
<keyword evidence="9" id="KW-0653">Protein transport</keyword>
<comment type="subcellular location">
    <subcellularLocation>
        <location evidence="2">Cytoplasm</location>
    </subcellularLocation>
    <subcellularLocation>
        <location evidence="1">Early endosome</location>
    </subcellularLocation>
</comment>
<keyword evidence="5" id="KW-0963">Cytoplasm</keyword>
<evidence type="ECO:0000256" key="11">
    <source>
        <dbReference type="SAM" id="Coils"/>
    </source>
</evidence>
<dbReference type="PRINTS" id="PR01432">
    <property type="entry name" value="RABAPTIN"/>
</dbReference>
<dbReference type="SUPFAM" id="SSF103652">
    <property type="entry name" value="G protein-binding domain"/>
    <property type="match status" value="2"/>
</dbReference>
<keyword evidence="7" id="KW-0254">Endocytosis</keyword>
<dbReference type="GO" id="GO:0015031">
    <property type="term" value="P:protein transport"/>
    <property type="evidence" value="ECO:0007669"/>
    <property type="project" value="UniProtKB-KW"/>
</dbReference>
<protein>
    <submittedName>
        <fullName evidence="15">Rabaptin, RAB GTPase binding effector protein 1</fullName>
    </submittedName>
</protein>
<dbReference type="Gene3D" id="1.20.5.730">
    <property type="entry name" value="Single helix bin"/>
    <property type="match status" value="1"/>
</dbReference>
<dbReference type="InterPro" id="IPR018514">
    <property type="entry name" value="Rabaptin_CC"/>
</dbReference>
<comment type="similarity">
    <text evidence="3">Belongs to the rabaptin family.</text>
</comment>
<feature type="coiled-coil region" evidence="11">
    <location>
        <begin position="137"/>
        <end position="276"/>
    </location>
</feature>
<dbReference type="GO" id="GO:0005769">
    <property type="term" value="C:early endosome"/>
    <property type="evidence" value="ECO:0007669"/>
    <property type="project" value="UniProtKB-SubCell"/>
</dbReference>
<feature type="compositionally biased region" description="Basic and acidic residues" evidence="12">
    <location>
        <begin position="316"/>
        <end position="325"/>
    </location>
</feature>
<feature type="domain" description="Rabaptin GTPase-Rab5 binding" evidence="14">
    <location>
        <begin position="512"/>
        <end position="738"/>
    </location>
</feature>
<evidence type="ECO:0000313" key="16">
    <source>
        <dbReference type="Proteomes" id="UP000694565"/>
    </source>
</evidence>
<evidence type="ECO:0000256" key="12">
    <source>
        <dbReference type="SAM" id="MobiDB-lite"/>
    </source>
</evidence>
<dbReference type="Gene3D" id="1.20.5.340">
    <property type="match status" value="1"/>
</dbReference>
<proteinExistence type="inferred from homology"/>
<dbReference type="Proteomes" id="UP000694565">
    <property type="component" value="Unplaced"/>
</dbReference>
<keyword evidence="10 11" id="KW-0175">Coiled coil</keyword>
<keyword evidence="4" id="KW-0813">Transport</keyword>
<evidence type="ECO:0000256" key="2">
    <source>
        <dbReference type="ARBA" id="ARBA00004496"/>
    </source>
</evidence>
<dbReference type="Pfam" id="PF09311">
    <property type="entry name" value="Rab5-bind"/>
    <property type="match status" value="2"/>
</dbReference>
<feature type="coiled-coil region" evidence="11">
    <location>
        <begin position="515"/>
        <end position="570"/>
    </location>
</feature>
<dbReference type="Ensembl" id="ENSCLMT00005032696.1">
    <property type="protein sequence ID" value="ENSCLMP00005031336.1"/>
    <property type="gene ID" value="ENSCLMG00005013783.1"/>
</dbReference>
<evidence type="ECO:0000256" key="10">
    <source>
        <dbReference type="ARBA" id="ARBA00023054"/>
    </source>
</evidence>
<feature type="compositionally biased region" description="Basic and acidic residues" evidence="12">
    <location>
        <begin position="334"/>
        <end position="349"/>
    </location>
</feature>
<evidence type="ECO:0000313" key="15">
    <source>
        <dbReference type="Ensembl" id="ENSCLMP00005031336.1"/>
    </source>
</evidence>
<dbReference type="AlphaFoldDB" id="A0A8C2ZRD5"/>
<feature type="region of interest" description="Disordered" evidence="12">
    <location>
        <begin position="316"/>
        <end position="359"/>
    </location>
</feature>
<reference evidence="15" key="2">
    <citation type="submission" date="2025-09" db="UniProtKB">
        <authorList>
            <consortium name="Ensembl"/>
        </authorList>
    </citation>
    <scope>IDENTIFICATION</scope>
</reference>
<gene>
    <name evidence="15" type="primary">rabep1</name>
</gene>
<evidence type="ECO:0000256" key="1">
    <source>
        <dbReference type="ARBA" id="ARBA00004412"/>
    </source>
</evidence>
<accession>A0A8C2ZRD5</accession>
<organism evidence="15 16">
    <name type="scientific">Cyclopterus lumpus</name>
    <name type="common">Lumpsucker</name>
    <dbReference type="NCBI Taxonomy" id="8103"/>
    <lineage>
        <taxon>Eukaryota</taxon>
        <taxon>Metazoa</taxon>
        <taxon>Chordata</taxon>
        <taxon>Craniata</taxon>
        <taxon>Vertebrata</taxon>
        <taxon>Euteleostomi</taxon>
        <taxon>Actinopterygii</taxon>
        <taxon>Neopterygii</taxon>
        <taxon>Teleostei</taxon>
        <taxon>Neoteleostei</taxon>
        <taxon>Acanthomorphata</taxon>
        <taxon>Eupercaria</taxon>
        <taxon>Perciformes</taxon>
        <taxon>Cottioidei</taxon>
        <taxon>Cottales</taxon>
        <taxon>Cyclopteridae</taxon>
        <taxon>Cyclopterus</taxon>
    </lineage>
</organism>
<dbReference type="InterPro" id="IPR015390">
    <property type="entry name" value="Rabaptin_Rab5-bd_dom"/>
</dbReference>
<dbReference type="InterPro" id="IPR003914">
    <property type="entry name" value="Rabaptin"/>
</dbReference>
<feature type="coiled-coil region" evidence="11">
    <location>
        <begin position="676"/>
        <end position="724"/>
    </location>
</feature>
<evidence type="ECO:0000256" key="3">
    <source>
        <dbReference type="ARBA" id="ARBA00006603"/>
    </source>
</evidence>
<name>A0A8C2ZRD5_CYCLU</name>
<evidence type="ECO:0000256" key="9">
    <source>
        <dbReference type="ARBA" id="ARBA00022927"/>
    </source>
</evidence>
<dbReference type="GO" id="GO:0008083">
    <property type="term" value="F:growth factor activity"/>
    <property type="evidence" value="ECO:0007669"/>
    <property type="project" value="InterPro"/>
</dbReference>
<evidence type="ECO:0000256" key="6">
    <source>
        <dbReference type="ARBA" id="ARBA00022553"/>
    </source>
</evidence>
<reference evidence="15" key="1">
    <citation type="submission" date="2025-08" db="UniProtKB">
        <authorList>
            <consortium name="Ensembl"/>
        </authorList>
    </citation>
    <scope>IDENTIFICATION</scope>
</reference>
<evidence type="ECO:0000256" key="4">
    <source>
        <dbReference type="ARBA" id="ARBA00022448"/>
    </source>
</evidence>
<dbReference type="GO" id="GO:0006897">
    <property type="term" value="P:endocytosis"/>
    <property type="evidence" value="ECO:0007669"/>
    <property type="project" value="UniProtKB-KW"/>
</dbReference>
<evidence type="ECO:0000259" key="14">
    <source>
        <dbReference type="Pfam" id="PF09311"/>
    </source>
</evidence>
<evidence type="ECO:0000256" key="7">
    <source>
        <dbReference type="ARBA" id="ARBA00022583"/>
    </source>
</evidence>
<dbReference type="PANTHER" id="PTHR31179">
    <property type="entry name" value="RAB GTPASE-BINDING EFFECTOR PROTEIN"/>
    <property type="match status" value="1"/>
</dbReference>
<dbReference type="Pfam" id="PF03528">
    <property type="entry name" value="Rabaptin"/>
    <property type="match status" value="1"/>
</dbReference>
<evidence type="ECO:0000256" key="8">
    <source>
        <dbReference type="ARBA" id="ARBA00022753"/>
    </source>
</evidence>
<keyword evidence="16" id="KW-1185">Reference proteome</keyword>
<dbReference type="PANTHER" id="PTHR31179:SF5">
    <property type="entry name" value="RAB GTPASE-BINDING EFFECTOR PROTEIN 1"/>
    <property type="match status" value="1"/>
</dbReference>
<keyword evidence="8" id="KW-0967">Endosome</keyword>
<evidence type="ECO:0000256" key="5">
    <source>
        <dbReference type="ARBA" id="ARBA00022490"/>
    </source>
</evidence>
<evidence type="ECO:0000259" key="13">
    <source>
        <dbReference type="Pfam" id="PF03528"/>
    </source>
</evidence>